<organism evidence="1 2">
    <name type="scientific">Hibiscus syriacus</name>
    <name type="common">Rose of Sharon</name>
    <dbReference type="NCBI Taxonomy" id="106335"/>
    <lineage>
        <taxon>Eukaryota</taxon>
        <taxon>Viridiplantae</taxon>
        <taxon>Streptophyta</taxon>
        <taxon>Embryophyta</taxon>
        <taxon>Tracheophyta</taxon>
        <taxon>Spermatophyta</taxon>
        <taxon>Magnoliopsida</taxon>
        <taxon>eudicotyledons</taxon>
        <taxon>Gunneridae</taxon>
        <taxon>Pentapetalae</taxon>
        <taxon>rosids</taxon>
        <taxon>malvids</taxon>
        <taxon>Malvales</taxon>
        <taxon>Malvaceae</taxon>
        <taxon>Malvoideae</taxon>
        <taxon>Hibiscus</taxon>
    </lineage>
</organism>
<name>A0A6A2Y6J9_HIBSY</name>
<protein>
    <submittedName>
        <fullName evidence="1">2-nonaprenyl-3-methyl-6-methoxy-1,4-benzoquinol hydroxylase</fullName>
    </submittedName>
</protein>
<dbReference type="PANTHER" id="PTHR33090">
    <property type="entry name" value="DUF3774 DOMAIN PROTEIN-RELATED"/>
    <property type="match status" value="1"/>
</dbReference>
<dbReference type="EMBL" id="VEPZ02001370">
    <property type="protein sequence ID" value="KAE8676975.1"/>
    <property type="molecule type" value="Genomic_DNA"/>
</dbReference>
<dbReference type="Proteomes" id="UP000436088">
    <property type="component" value="Unassembled WGS sequence"/>
</dbReference>
<evidence type="ECO:0000313" key="2">
    <source>
        <dbReference type="Proteomes" id="UP000436088"/>
    </source>
</evidence>
<comment type="caution">
    <text evidence="1">The sequence shown here is derived from an EMBL/GenBank/DDBJ whole genome shotgun (WGS) entry which is preliminary data.</text>
</comment>
<evidence type="ECO:0000313" key="1">
    <source>
        <dbReference type="EMBL" id="KAE8676975.1"/>
    </source>
</evidence>
<reference evidence="1" key="1">
    <citation type="submission" date="2019-09" db="EMBL/GenBank/DDBJ databases">
        <title>Draft genome information of white flower Hibiscus syriacus.</title>
        <authorList>
            <person name="Kim Y.-M."/>
        </authorList>
    </citation>
    <scope>NUCLEOTIDE SEQUENCE [LARGE SCALE GENOMIC DNA]</scope>
    <source>
        <strain evidence="1">YM2019G1</strain>
    </source>
</reference>
<keyword evidence="2" id="KW-1185">Reference proteome</keyword>
<dbReference type="InterPro" id="IPR022251">
    <property type="entry name" value="DUF3774_wound-induced"/>
</dbReference>
<gene>
    <name evidence="1" type="ORF">F3Y22_tig00111565pilonHSYRG00012</name>
</gene>
<dbReference type="Pfam" id="PF12609">
    <property type="entry name" value="DUF3774"/>
    <property type="match status" value="1"/>
</dbReference>
<proteinExistence type="predicted"/>
<dbReference type="AlphaFoldDB" id="A0A6A2Y6J9"/>
<sequence length="87" mass="9413">MSGGATRKAWMVAATIGGVEALKDQGNCREDYTIRSHRQDGKNSAITYAQATSLSSSAASYALMNESEVKMKKVMDLSCFGPNTIRF</sequence>
<accession>A0A6A2Y6J9</accession>